<feature type="signal peptide" evidence="1">
    <location>
        <begin position="1"/>
        <end position="21"/>
    </location>
</feature>
<dbReference type="OrthoDB" id="2608593at2"/>
<name>A0A2W0CDZ2_9BACL</name>
<evidence type="ECO:0000313" key="2">
    <source>
        <dbReference type="EMBL" id="PYY28969.1"/>
    </source>
</evidence>
<dbReference type="Proteomes" id="UP000247459">
    <property type="component" value="Unassembled WGS sequence"/>
</dbReference>
<dbReference type="AlphaFoldDB" id="A0A2W0CDZ2"/>
<proteinExistence type="predicted"/>
<evidence type="ECO:0000313" key="3">
    <source>
        <dbReference type="Proteomes" id="UP000247459"/>
    </source>
</evidence>
<feature type="chain" id="PRO_5039606410" description="DUF4879 domain-containing protein" evidence="1">
    <location>
        <begin position="22"/>
        <end position="188"/>
    </location>
</feature>
<keyword evidence="1" id="KW-0732">Signal</keyword>
<gene>
    <name evidence="2" type="ORF">PIL02S_02941</name>
</gene>
<dbReference type="Pfam" id="PF16219">
    <property type="entry name" value="DUF4879"/>
    <property type="match status" value="1"/>
</dbReference>
<dbReference type="EMBL" id="PRLG01000019">
    <property type="protein sequence ID" value="PYY28969.1"/>
    <property type="molecule type" value="Genomic_DNA"/>
</dbReference>
<evidence type="ECO:0008006" key="4">
    <source>
        <dbReference type="Google" id="ProtNLM"/>
    </source>
</evidence>
<comment type="caution">
    <text evidence="2">The sequence shown here is derived from an EMBL/GenBank/DDBJ whole genome shotgun (WGS) entry which is preliminary data.</text>
</comment>
<accession>A0A2W0CDZ2</accession>
<dbReference type="RefSeq" id="WP_110759160.1">
    <property type="nucleotide sequence ID" value="NZ_PRLG01000019.1"/>
</dbReference>
<sequence length="188" mass="20442">MKKLFSLALILVLVVSFNVAAYADGDLTQAKPLTKEEIINSKEFREAVKAAKAEFEAKKAVDTGGPVLFAPAPKVSHINVYGVVSPNGGQEIYGFNNNPLSTTNDHGGAWIQCITFQIGYDSSHYGTLAGNAMTNNWSEAIDLDGDRVVDAWAHSWVYESPNTTGGQFVGTVYSINIPTQWTAWINVR</sequence>
<organism evidence="2 3">
    <name type="scientific">Paenibacillus illinoisensis</name>
    <dbReference type="NCBI Taxonomy" id="59845"/>
    <lineage>
        <taxon>Bacteria</taxon>
        <taxon>Bacillati</taxon>
        <taxon>Bacillota</taxon>
        <taxon>Bacilli</taxon>
        <taxon>Bacillales</taxon>
        <taxon>Paenibacillaceae</taxon>
        <taxon>Paenibacillus</taxon>
    </lineage>
</organism>
<evidence type="ECO:0000256" key="1">
    <source>
        <dbReference type="SAM" id="SignalP"/>
    </source>
</evidence>
<dbReference type="InterPro" id="IPR032624">
    <property type="entry name" value="DUF4879"/>
</dbReference>
<protein>
    <recommendedName>
        <fullName evidence="4">DUF4879 domain-containing protein</fullName>
    </recommendedName>
</protein>
<reference evidence="2 3" key="1">
    <citation type="submission" date="2018-01" db="EMBL/GenBank/DDBJ databases">
        <title>Genome sequence of the PGP bacterium Paenibacillus illinoisensis E3.</title>
        <authorList>
            <person name="Rolli E."/>
            <person name="Marasco R."/>
            <person name="Bessem C."/>
            <person name="Michoud G."/>
            <person name="Gaiarsa S."/>
            <person name="Borin S."/>
            <person name="Daffonchio D."/>
        </authorList>
    </citation>
    <scope>NUCLEOTIDE SEQUENCE [LARGE SCALE GENOMIC DNA]</scope>
    <source>
        <strain evidence="2 3">E3</strain>
    </source>
</reference>